<evidence type="ECO:0000313" key="2">
    <source>
        <dbReference type="Proteomes" id="UP001155110"/>
    </source>
</evidence>
<dbReference type="AlphaFoldDB" id="A0AAW5PCI5"/>
<dbReference type="EMBL" id="JANTZM010000019">
    <property type="protein sequence ID" value="MCS4159169.1"/>
    <property type="molecule type" value="Genomic_DNA"/>
</dbReference>
<dbReference type="Proteomes" id="UP001155110">
    <property type="component" value="Unassembled WGS sequence"/>
</dbReference>
<reference evidence="1" key="1">
    <citation type="submission" date="2022-08" db="EMBL/GenBank/DDBJ databases">
        <title>Genomic Encyclopedia of Type Strains, Phase V (KMG-V): Genome sequencing to study the core and pangenomes of soil and plant-associated prokaryotes.</title>
        <authorList>
            <person name="Whitman W."/>
        </authorList>
    </citation>
    <scope>NUCLEOTIDE SEQUENCE</scope>
    <source>
        <strain evidence="1">SP3002</strain>
    </source>
</reference>
<dbReference type="RefSeq" id="WP_259060044.1">
    <property type="nucleotide sequence ID" value="NZ_JANTZM010000019.1"/>
</dbReference>
<accession>A0AAW5PCI5</accession>
<dbReference type="InterPro" id="IPR029044">
    <property type="entry name" value="Nucleotide-diphossugar_trans"/>
</dbReference>
<comment type="caution">
    <text evidence="1">The sequence shown here is derived from an EMBL/GenBank/DDBJ whole genome shotgun (WGS) entry which is preliminary data.</text>
</comment>
<protein>
    <submittedName>
        <fullName evidence="1">Uncharacterized protein</fullName>
    </submittedName>
</protein>
<evidence type="ECO:0000313" key="1">
    <source>
        <dbReference type="EMBL" id="MCS4159169.1"/>
    </source>
</evidence>
<sequence>MSFPLVSMCGSYHATKDWYPHCASSWDRIRGTEKVVVLDDGTLTDEDQGRIESWGYEVWSIGAVNEQVEPALQGYPALRTLREESPLFRKIVDPNILFADEERVLFMDSDIHVRGAVDLPSDAPDLLYTIGDVSGYRGGVLLPLQHPVTAGLNAGFMYWNPSIVELAFLNELAERYLLQIDNMWWTLQSCWAAVAGRTDQKGAFDGRDVCNVSGLSKRTPAEVKDNVTKWIGKSAPVENPSVIEQMVEGASIVHFPGVGKKWIGDFAVPRDDPDTVHTLRWEPVENANLLERSLLALRMAWSNRQ</sequence>
<gene>
    <name evidence="1" type="ORF">GGP99_003155</name>
</gene>
<organism evidence="1 2">
    <name type="scientific">Salinibacter ruber</name>
    <dbReference type="NCBI Taxonomy" id="146919"/>
    <lineage>
        <taxon>Bacteria</taxon>
        <taxon>Pseudomonadati</taxon>
        <taxon>Rhodothermota</taxon>
        <taxon>Rhodothermia</taxon>
        <taxon>Rhodothermales</taxon>
        <taxon>Salinibacteraceae</taxon>
        <taxon>Salinibacter</taxon>
    </lineage>
</organism>
<name>A0AAW5PCI5_9BACT</name>
<proteinExistence type="predicted"/>
<dbReference type="SUPFAM" id="SSF53448">
    <property type="entry name" value="Nucleotide-diphospho-sugar transferases"/>
    <property type="match status" value="1"/>
</dbReference>
<dbReference type="Gene3D" id="3.90.550.10">
    <property type="entry name" value="Spore Coat Polysaccharide Biosynthesis Protein SpsA, Chain A"/>
    <property type="match status" value="1"/>
</dbReference>